<dbReference type="OrthoDB" id="10548026at2759"/>
<dbReference type="Proteomes" id="UP000887013">
    <property type="component" value="Unassembled WGS sequence"/>
</dbReference>
<keyword evidence="2" id="KW-1185">Reference proteome</keyword>
<name>A0A8X6T7A9_NEPPI</name>
<reference evidence="1" key="1">
    <citation type="submission" date="2020-08" db="EMBL/GenBank/DDBJ databases">
        <title>Multicomponent nature underlies the extraordinary mechanical properties of spider dragline silk.</title>
        <authorList>
            <person name="Kono N."/>
            <person name="Nakamura H."/>
            <person name="Mori M."/>
            <person name="Yoshida Y."/>
            <person name="Ohtoshi R."/>
            <person name="Malay A.D."/>
            <person name="Moran D.A.P."/>
            <person name="Tomita M."/>
            <person name="Numata K."/>
            <person name="Arakawa K."/>
        </authorList>
    </citation>
    <scope>NUCLEOTIDE SEQUENCE</scope>
</reference>
<accession>A0A8X6T7A9</accession>
<dbReference type="EMBL" id="BMAW01097293">
    <property type="protein sequence ID" value="GFS78985.1"/>
    <property type="molecule type" value="Genomic_DNA"/>
</dbReference>
<dbReference type="AlphaFoldDB" id="A0A8X6T7A9"/>
<sequence length="103" mass="11566">MMGNPCMTTTNTIEAEVYQKSASRKKSRTSSFVGQMVQEIVNRVRSASFASQVAQDGFITSIQQEQNEEFESQPEELSGILCQKVQKDLQNDSEVRNGNHYNA</sequence>
<organism evidence="1 2">
    <name type="scientific">Nephila pilipes</name>
    <name type="common">Giant wood spider</name>
    <name type="synonym">Nephila maculata</name>
    <dbReference type="NCBI Taxonomy" id="299642"/>
    <lineage>
        <taxon>Eukaryota</taxon>
        <taxon>Metazoa</taxon>
        <taxon>Ecdysozoa</taxon>
        <taxon>Arthropoda</taxon>
        <taxon>Chelicerata</taxon>
        <taxon>Arachnida</taxon>
        <taxon>Araneae</taxon>
        <taxon>Araneomorphae</taxon>
        <taxon>Entelegynae</taxon>
        <taxon>Araneoidea</taxon>
        <taxon>Nephilidae</taxon>
        <taxon>Nephila</taxon>
    </lineage>
</organism>
<protein>
    <submittedName>
        <fullName evidence="1">Uncharacterized protein</fullName>
    </submittedName>
</protein>
<evidence type="ECO:0000313" key="1">
    <source>
        <dbReference type="EMBL" id="GFS78985.1"/>
    </source>
</evidence>
<comment type="caution">
    <text evidence="1">The sequence shown here is derived from an EMBL/GenBank/DDBJ whole genome shotgun (WGS) entry which is preliminary data.</text>
</comment>
<gene>
    <name evidence="1" type="ORF">NPIL_269171</name>
</gene>
<proteinExistence type="predicted"/>
<evidence type="ECO:0000313" key="2">
    <source>
        <dbReference type="Proteomes" id="UP000887013"/>
    </source>
</evidence>